<feature type="domain" description="MurNAc-LAA" evidence="4">
    <location>
        <begin position="210"/>
        <end position="346"/>
    </location>
</feature>
<protein>
    <recommendedName>
        <fullName evidence="2">N-acetylmuramoyl-L-alanine amidase</fullName>
        <ecNumber evidence="2">3.5.1.28</ecNumber>
    </recommendedName>
</protein>
<evidence type="ECO:0000259" key="4">
    <source>
        <dbReference type="SMART" id="SM00646"/>
    </source>
</evidence>
<dbReference type="EMBL" id="CP023344">
    <property type="protein sequence ID" value="ATC64838.1"/>
    <property type="molecule type" value="Genomic_DNA"/>
</dbReference>
<evidence type="ECO:0000256" key="3">
    <source>
        <dbReference type="ARBA" id="ARBA00022801"/>
    </source>
</evidence>
<name>A0A290QHM2_9BACT</name>
<dbReference type="GO" id="GO:0008745">
    <property type="term" value="F:N-acetylmuramoyl-L-alanine amidase activity"/>
    <property type="evidence" value="ECO:0007669"/>
    <property type="project" value="UniProtKB-EC"/>
</dbReference>
<evidence type="ECO:0000313" key="6">
    <source>
        <dbReference type="Proteomes" id="UP000217265"/>
    </source>
</evidence>
<dbReference type="GO" id="GO:0030288">
    <property type="term" value="C:outer membrane-bounded periplasmic space"/>
    <property type="evidence" value="ECO:0007669"/>
    <property type="project" value="TreeGrafter"/>
</dbReference>
<evidence type="ECO:0000256" key="1">
    <source>
        <dbReference type="ARBA" id="ARBA00001561"/>
    </source>
</evidence>
<sequence length="357" mass="38253">MWWPAYKKLRTLVAIGGLLAVLGGQEVYAIARSTPSRPAAGGASASSAAGVVKLGGIDYVDAAAFGKKAGLKAVWIKAGERLSLRSDTTRVDLEVDSREVMVNGVRVFMGEGARLHKKTVRISKIDAERLLLPIVRPASVTAAVPQLRVIALDAGHGGRDPGKENKKLRVNEKTFTLDVVKRAEKLLTQQGYKVVLTRKSDTYAELGDRPAAAARAGADLFISVHFNAVAANVERVSGTETYTMTPQYQRSASDSTRDSMDAIANPGNVNDHWNALLGYHMQRAMLADLKTSDRGLKRGRLAVLRLATCPAVLVEAGFLSNTSEAKKIATAEYRQKIADAIADGVKAYAAALATARK</sequence>
<accession>A0A290QHM2</accession>
<dbReference type="SUPFAM" id="SSF53187">
    <property type="entry name" value="Zn-dependent exopeptidases"/>
    <property type="match status" value="1"/>
</dbReference>
<proteinExistence type="predicted"/>
<dbReference type="Gene3D" id="3.40.630.40">
    <property type="entry name" value="Zn-dependent exopeptidases"/>
    <property type="match status" value="1"/>
</dbReference>
<reference evidence="5 6" key="1">
    <citation type="submission" date="2017-09" db="EMBL/GenBank/DDBJ databases">
        <title>Complete genome sequence of Verrucomicrobial strain HZ-65, isolated from freshwater.</title>
        <authorList>
            <person name="Choi A."/>
        </authorList>
    </citation>
    <scope>NUCLEOTIDE SEQUENCE [LARGE SCALE GENOMIC DNA]</scope>
    <source>
        <strain evidence="5 6">HZ-65</strain>
    </source>
</reference>
<dbReference type="GO" id="GO:0009253">
    <property type="term" value="P:peptidoglycan catabolic process"/>
    <property type="evidence" value="ECO:0007669"/>
    <property type="project" value="InterPro"/>
</dbReference>
<gene>
    <name evidence="5" type="ORF">CMV30_13165</name>
</gene>
<dbReference type="InterPro" id="IPR050695">
    <property type="entry name" value="N-acetylmuramoyl_amidase_3"/>
</dbReference>
<dbReference type="PANTHER" id="PTHR30404">
    <property type="entry name" value="N-ACETYLMURAMOYL-L-ALANINE AMIDASE"/>
    <property type="match status" value="1"/>
</dbReference>
<dbReference type="KEGG" id="vbh:CMV30_13165"/>
<dbReference type="Proteomes" id="UP000217265">
    <property type="component" value="Chromosome"/>
</dbReference>
<dbReference type="AlphaFoldDB" id="A0A290QHM2"/>
<comment type="catalytic activity">
    <reaction evidence="1">
        <text>Hydrolyzes the link between N-acetylmuramoyl residues and L-amino acid residues in certain cell-wall glycopeptides.</text>
        <dbReference type="EC" id="3.5.1.28"/>
    </reaction>
</comment>
<dbReference type="EC" id="3.5.1.28" evidence="2"/>
<dbReference type="InterPro" id="IPR002508">
    <property type="entry name" value="MurNAc-LAA_cat"/>
</dbReference>
<organism evidence="5 6">
    <name type="scientific">Nibricoccus aquaticus</name>
    <dbReference type="NCBI Taxonomy" id="2576891"/>
    <lineage>
        <taxon>Bacteria</taxon>
        <taxon>Pseudomonadati</taxon>
        <taxon>Verrucomicrobiota</taxon>
        <taxon>Opitutia</taxon>
        <taxon>Opitutales</taxon>
        <taxon>Opitutaceae</taxon>
        <taxon>Nibricoccus</taxon>
    </lineage>
</organism>
<keyword evidence="6" id="KW-1185">Reference proteome</keyword>
<dbReference type="Pfam" id="PF01520">
    <property type="entry name" value="Amidase_3"/>
    <property type="match status" value="1"/>
</dbReference>
<dbReference type="SMART" id="SM00646">
    <property type="entry name" value="Ami_3"/>
    <property type="match status" value="1"/>
</dbReference>
<dbReference type="PANTHER" id="PTHR30404:SF0">
    <property type="entry name" value="N-ACETYLMURAMOYL-L-ALANINE AMIDASE AMIC"/>
    <property type="match status" value="1"/>
</dbReference>
<evidence type="ECO:0000256" key="2">
    <source>
        <dbReference type="ARBA" id="ARBA00011901"/>
    </source>
</evidence>
<keyword evidence="3 5" id="KW-0378">Hydrolase</keyword>
<evidence type="ECO:0000313" key="5">
    <source>
        <dbReference type="EMBL" id="ATC64838.1"/>
    </source>
</evidence>
<dbReference type="CDD" id="cd02696">
    <property type="entry name" value="MurNAc-LAA"/>
    <property type="match status" value="1"/>
</dbReference>